<feature type="region of interest" description="Disordered" evidence="1">
    <location>
        <begin position="112"/>
        <end position="135"/>
    </location>
</feature>
<accession>A0A091DGW1</accession>
<dbReference type="AlphaFoldDB" id="A0A091DGW1"/>
<feature type="region of interest" description="Disordered" evidence="1">
    <location>
        <begin position="245"/>
        <end position="277"/>
    </location>
</feature>
<proteinExistence type="predicted"/>
<evidence type="ECO:0000313" key="2">
    <source>
        <dbReference type="EMBL" id="KFO30302.1"/>
    </source>
</evidence>
<evidence type="ECO:0000313" key="3">
    <source>
        <dbReference type="Proteomes" id="UP000028990"/>
    </source>
</evidence>
<evidence type="ECO:0000256" key="1">
    <source>
        <dbReference type="SAM" id="MobiDB-lite"/>
    </source>
</evidence>
<dbReference type="EMBL" id="KN122458">
    <property type="protein sequence ID" value="KFO30302.1"/>
    <property type="molecule type" value="Genomic_DNA"/>
</dbReference>
<feature type="compositionally biased region" description="Polar residues" evidence="1">
    <location>
        <begin position="245"/>
        <end position="254"/>
    </location>
</feature>
<gene>
    <name evidence="2" type="ORF">H920_08333</name>
</gene>
<protein>
    <submittedName>
        <fullName evidence="2">Uncharacterized protein</fullName>
    </submittedName>
</protein>
<dbReference type="Proteomes" id="UP000028990">
    <property type="component" value="Unassembled WGS sequence"/>
</dbReference>
<name>A0A091DGW1_FUKDA</name>
<reference evidence="2 3" key="1">
    <citation type="submission" date="2013-11" db="EMBL/GenBank/DDBJ databases">
        <title>The Damaraland mole rat (Fukomys damarensis) genome and evolution of African mole rats.</title>
        <authorList>
            <person name="Gladyshev V.N."/>
            <person name="Fang X."/>
        </authorList>
    </citation>
    <scope>NUCLEOTIDE SEQUENCE [LARGE SCALE GENOMIC DNA]</scope>
    <source>
        <tissue evidence="2">Liver</tissue>
    </source>
</reference>
<keyword evidence="3" id="KW-1185">Reference proteome</keyword>
<organism evidence="2 3">
    <name type="scientific">Fukomys damarensis</name>
    <name type="common">Damaraland mole rat</name>
    <name type="synonym">Cryptomys damarensis</name>
    <dbReference type="NCBI Taxonomy" id="885580"/>
    <lineage>
        <taxon>Eukaryota</taxon>
        <taxon>Metazoa</taxon>
        <taxon>Chordata</taxon>
        <taxon>Craniata</taxon>
        <taxon>Vertebrata</taxon>
        <taxon>Euteleostomi</taxon>
        <taxon>Mammalia</taxon>
        <taxon>Eutheria</taxon>
        <taxon>Euarchontoglires</taxon>
        <taxon>Glires</taxon>
        <taxon>Rodentia</taxon>
        <taxon>Hystricomorpha</taxon>
        <taxon>Bathyergidae</taxon>
        <taxon>Fukomys</taxon>
    </lineage>
</organism>
<sequence length="372" mass="40614">MLAERAGEVCPRSPCGSFKNVSFAMLRGLHVKKDRQEAEVWRIRSGNHYVGGGTLRMWEEVIGASLPDDSASCPPGPSSRTLFREQARRQQLVPKCGAHVCWVNTEAAATAKGEERASRRGARTFSHSTTGSSPALALARSHARDRESGYDVAGPVAIGLAHWQNPYARGRPVLPPDLPLFVARDACVPVYHRAFACKTDLATPLSCPASLSITPVPSYSSSSQETLSQDTTGLSVSIHGAEQRLQTHQRQSVASRPGSRRRLPVVRHSSLPPGRRTIKMEASSSGITNGKNKVFHAVNPLQQNREDSAPAWVAVFTLRALLTAGSIEFRPWILFKTSALRILPSAPLCLSQPCRWTPSARFNRKSEVGEER</sequence>